<dbReference type="STRING" id="289078.A0A2X0LDE3"/>
<keyword evidence="4" id="KW-1185">Reference proteome</keyword>
<organism evidence="3 4">
    <name type="scientific">Microbotryum saponariae</name>
    <dbReference type="NCBI Taxonomy" id="289078"/>
    <lineage>
        <taxon>Eukaryota</taxon>
        <taxon>Fungi</taxon>
        <taxon>Dikarya</taxon>
        <taxon>Basidiomycota</taxon>
        <taxon>Pucciniomycotina</taxon>
        <taxon>Microbotryomycetes</taxon>
        <taxon>Microbotryales</taxon>
        <taxon>Microbotryaceae</taxon>
        <taxon>Microbotryum</taxon>
    </lineage>
</organism>
<sequence>MQETSSSSAALPLPRHQNRDGPSSRSNKIGAAAGRAAWRRSPFANLHDLAWGTKGSTVIKDLGHAAKTKDKDGQDIVEVDIPTAPDDIDTLWIQMRKEMSQPVIETHTKRTIDQKQADRFAVLRTNVLLSYLGINLALVIGFTSKFWTEFLAKESKNGVVINYYMVGIFWAVAALSAFRLIGSTLYLVLRMVGF</sequence>
<proteinExistence type="predicted"/>
<dbReference type="EMBL" id="FMWP01000127">
    <property type="protein sequence ID" value="SDA02848.1"/>
    <property type="molecule type" value="Genomic_DNA"/>
</dbReference>
<feature type="region of interest" description="Disordered" evidence="1">
    <location>
        <begin position="1"/>
        <end position="33"/>
    </location>
</feature>
<evidence type="ECO:0000256" key="2">
    <source>
        <dbReference type="SAM" id="Phobius"/>
    </source>
</evidence>
<keyword evidence="2" id="KW-1133">Transmembrane helix</keyword>
<dbReference type="Proteomes" id="UP000249723">
    <property type="component" value="Unassembled WGS sequence"/>
</dbReference>
<keyword evidence="2" id="KW-0812">Transmembrane</keyword>
<name>A0A2X0LDE3_9BASI</name>
<keyword evidence="2" id="KW-0472">Membrane</keyword>
<evidence type="ECO:0000313" key="4">
    <source>
        <dbReference type="Proteomes" id="UP000249723"/>
    </source>
</evidence>
<evidence type="ECO:0000256" key="1">
    <source>
        <dbReference type="SAM" id="MobiDB-lite"/>
    </source>
</evidence>
<feature type="transmembrane region" description="Helical" evidence="2">
    <location>
        <begin position="167"/>
        <end position="189"/>
    </location>
</feature>
<protein>
    <submittedName>
        <fullName evidence="3">BZ3500_MvSof-1268-A1-R1_Chr7-1g09124 protein</fullName>
    </submittedName>
</protein>
<accession>A0A2X0LDE3</accession>
<feature type="transmembrane region" description="Helical" evidence="2">
    <location>
        <begin position="128"/>
        <end position="147"/>
    </location>
</feature>
<dbReference type="OrthoDB" id="26569at2759"/>
<dbReference type="AlphaFoldDB" id="A0A2X0LDE3"/>
<evidence type="ECO:0000313" key="3">
    <source>
        <dbReference type="EMBL" id="SDA02848.1"/>
    </source>
</evidence>
<gene>
    <name evidence="3" type="ORF">BZ3500_MVSOF-1268-A1-R1_CHR7-1G09124</name>
</gene>
<reference evidence="4" key="1">
    <citation type="submission" date="2016-10" db="EMBL/GenBank/DDBJ databases">
        <authorList>
            <person name="Jeantristanb JTB J.-T."/>
            <person name="Ricardo R."/>
        </authorList>
    </citation>
    <scope>NUCLEOTIDE SEQUENCE [LARGE SCALE GENOMIC DNA]</scope>
</reference>